<dbReference type="GO" id="GO:0031297">
    <property type="term" value="P:replication fork processing"/>
    <property type="evidence" value="ECO:0007669"/>
    <property type="project" value="TreeGrafter"/>
</dbReference>
<dbReference type="PROSITE" id="PS51192">
    <property type="entry name" value="HELICASE_ATP_BIND_1"/>
    <property type="match status" value="1"/>
</dbReference>
<dbReference type="InterPro" id="IPR038718">
    <property type="entry name" value="SNF2-like_sf"/>
</dbReference>
<dbReference type="InterPro" id="IPR000330">
    <property type="entry name" value="SNF2_N"/>
</dbReference>
<keyword evidence="4" id="KW-0067">ATP-binding</keyword>
<proteinExistence type="predicted"/>
<evidence type="ECO:0000313" key="6">
    <source>
        <dbReference type="EMBL" id="KAK2166039.1"/>
    </source>
</evidence>
<dbReference type="GO" id="GO:0004386">
    <property type="term" value="F:helicase activity"/>
    <property type="evidence" value="ECO:0007669"/>
    <property type="project" value="UniProtKB-KW"/>
</dbReference>
<evidence type="ECO:0000256" key="1">
    <source>
        <dbReference type="ARBA" id="ARBA00022741"/>
    </source>
</evidence>
<evidence type="ECO:0000256" key="4">
    <source>
        <dbReference type="ARBA" id="ARBA00022840"/>
    </source>
</evidence>
<dbReference type="SMART" id="SM00490">
    <property type="entry name" value="HELICc"/>
    <property type="match status" value="1"/>
</dbReference>
<dbReference type="InterPro" id="IPR027417">
    <property type="entry name" value="P-loop_NTPase"/>
</dbReference>
<evidence type="ECO:0000256" key="3">
    <source>
        <dbReference type="ARBA" id="ARBA00022806"/>
    </source>
</evidence>
<dbReference type="Gene3D" id="3.40.50.10810">
    <property type="entry name" value="Tandem AAA-ATPase domain"/>
    <property type="match status" value="1"/>
</dbReference>
<dbReference type="Pfam" id="PF00176">
    <property type="entry name" value="SNF2-rel_dom"/>
    <property type="match status" value="1"/>
</dbReference>
<dbReference type="GO" id="GO:0004520">
    <property type="term" value="F:DNA endonuclease activity"/>
    <property type="evidence" value="ECO:0007669"/>
    <property type="project" value="TreeGrafter"/>
</dbReference>
<dbReference type="Gene3D" id="3.40.50.300">
    <property type="entry name" value="P-loop containing nucleotide triphosphate hydrolases"/>
    <property type="match status" value="1"/>
</dbReference>
<keyword evidence="1" id="KW-0547">Nucleotide-binding</keyword>
<keyword evidence="7" id="KW-1185">Reference proteome</keyword>
<dbReference type="InterPro" id="IPR049730">
    <property type="entry name" value="SNF2/RAD54-like_C"/>
</dbReference>
<dbReference type="InterPro" id="IPR014001">
    <property type="entry name" value="Helicase_ATP-bd"/>
</dbReference>
<dbReference type="GO" id="GO:0016787">
    <property type="term" value="F:hydrolase activity"/>
    <property type="evidence" value="ECO:0007669"/>
    <property type="project" value="UniProtKB-KW"/>
</dbReference>
<organism evidence="6 7">
    <name type="scientific">Paralvinella palmiformis</name>
    <dbReference type="NCBI Taxonomy" id="53620"/>
    <lineage>
        <taxon>Eukaryota</taxon>
        <taxon>Metazoa</taxon>
        <taxon>Spiralia</taxon>
        <taxon>Lophotrochozoa</taxon>
        <taxon>Annelida</taxon>
        <taxon>Polychaeta</taxon>
        <taxon>Sedentaria</taxon>
        <taxon>Canalipalpata</taxon>
        <taxon>Terebellida</taxon>
        <taxon>Terebelliformia</taxon>
        <taxon>Alvinellidae</taxon>
        <taxon>Paralvinella</taxon>
    </lineage>
</organism>
<dbReference type="GO" id="GO:0043596">
    <property type="term" value="C:nuclear replication fork"/>
    <property type="evidence" value="ECO:0007669"/>
    <property type="project" value="TreeGrafter"/>
</dbReference>
<feature type="domain" description="Helicase ATP-binding" evidence="5">
    <location>
        <begin position="36"/>
        <end position="199"/>
    </location>
</feature>
<dbReference type="SUPFAM" id="SSF52540">
    <property type="entry name" value="P-loop containing nucleoside triphosphate hydrolases"/>
    <property type="match status" value="2"/>
</dbReference>
<dbReference type="EMBL" id="JAODUP010000043">
    <property type="protein sequence ID" value="KAK2166039.1"/>
    <property type="molecule type" value="Genomic_DNA"/>
</dbReference>
<accession>A0AAD9K6Y6</accession>
<gene>
    <name evidence="6" type="ORF">LSH36_43g04003</name>
</gene>
<dbReference type="PANTHER" id="PTHR45766:SF3">
    <property type="entry name" value="DNA ANNEALING HELICASE AND ENDONUCLEASE ZRANB3"/>
    <property type="match status" value="1"/>
</dbReference>
<dbReference type="PANTHER" id="PTHR45766">
    <property type="entry name" value="DNA ANNEALING HELICASE AND ENDONUCLEASE ZRANB3 FAMILY MEMBER"/>
    <property type="match status" value="1"/>
</dbReference>
<evidence type="ECO:0000256" key="2">
    <source>
        <dbReference type="ARBA" id="ARBA00022801"/>
    </source>
</evidence>
<protein>
    <recommendedName>
        <fullName evidence="5">Helicase ATP-binding domain-containing protein</fullName>
    </recommendedName>
</protein>
<evidence type="ECO:0000259" key="5">
    <source>
        <dbReference type="PROSITE" id="PS51192"/>
    </source>
</evidence>
<keyword evidence="2" id="KW-0378">Hydrolase</keyword>
<sequence length="655" mass="74170">MAGKFSSRSSDRETKLDFLPKKLYDRLMPFQKDGILYGLSTEARCLIADEMGLGKTVQALSIAYYYKHEWPLLIIVPASLRYPWIEEVEKWLPEIHPHEINLIQGGADVSQIPSACITVVTYGLLRHPSCKVVQEALYNQQFRIVIVDESHYIKNRKAVTSKYVVSLLQRSTRKILLTGTPALARPEELFPQLDSILPGQFGSWTSFAKRYCNAQYRYFGRIRKWVTDGASNLEELENLLKTKLMIRRLKRDVLTQLPPKQRQRITFELKESDVKKELDRTFEQLNIALGKKQKSINSFLSADSDVLSSRYSANDQLTTDGDPLQVSDPAMASTTQVYSLLCELHKQTCIAKIGPVKEYLKMLCDNNGLKFIVFAYHHVMMNSLAEQLVDDDVKFIRIDGHTPMQDRPHLVHEFQADESIRCAILSIKAAGVGLTLTAAKLVVFAELDWTPGTLGNNFGVDKLRENLIAVLGLTASGTATDPSAPGPSGKQTSCLRPQEQRLQLLASHHHATISNKNGDKNYQESCHCITEKKCNFCNSISSFKKQQVGLEQVKYCETSMDTFVAVAFDDGWYLGQVEQVISPEQAKINDMKRVGQSYFQWPSPPDLKATKSIFLPQKNISIAPRDSGLRIWRICSTSIMQLDKELKRYQAEYLI</sequence>
<keyword evidence="3" id="KW-0347">Helicase</keyword>
<dbReference type="CDD" id="cd18793">
    <property type="entry name" value="SF2_C_SNF"/>
    <property type="match status" value="1"/>
</dbReference>
<reference evidence="6" key="1">
    <citation type="journal article" date="2023" name="Mol. Biol. Evol.">
        <title>Third-Generation Sequencing Reveals the Adaptive Role of the Epigenome in Three Deep-Sea Polychaetes.</title>
        <authorList>
            <person name="Perez M."/>
            <person name="Aroh O."/>
            <person name="Sun Y."/>
            <person name="Lan Y."/>
            <person name="Juniper S.K."/>
            <person name="Young C.R."/>
            <person name="Angers B."/>
            <person name="Qian P.Y."/>
        </authorList>
    </citation>
    <scope>NUCLEOTIDE SEQUENCE</scope>
    <source>
        <strain evidence="6">P08H-3</strain>
    </source>
</reference>
<dbReference type="Pfam" id="PF00271">
    <property type="entry name" value="Helicase_C"/>
    <property type="match status" value="1"/>
</dbReference>
<dbReference type="Proteomes" id="UP001208570">
    <property type="component" value="Unassembled WGS sequence"/>
</dbReference>
<name>A0AAD9K6Y6_9ANNE</name>
<dbReference type="GO" id="GO:0005524">
    <property type="term" value="F:ATP binding"/>
    <property type="evidence" value="ECO:0007669"/>
    <property type="project" value="UniProtKB-KW"/>
</dbReference>
<dbReference type="FunFam" id="3.40.50.10810:FF:000044">
    <property type="entry name" value="Chromatin remodeling factor18"/>
    <property type="match status" value="1"/>
</dbReference>
<dbReference type="AlphaFoldDB" id="A0AAD9K6Y6"/>
<dbReference type="CDD" id="cd18010">
    <property type="entry name" value="DEXHc_HARP_SMARCAL1"/>
    <property type="match status" value="1"/>
</dbReference>
<evidence type="ECO:0000313" key="7">
    <source>
        <dbReference type="Proteomes" id="UP001208570"/>
    </source>
</evidence>
<comment type="caution">
    <text evidence="6">The sequence shown here is derived from an EMBL/GenBank/DDBJ whole genome shotgun (WGS) entry which is preliminary data.</text>
</comment>
<dbReference type="SMART" id="SM00487">
    <property type="entry name" value="DEXDc"/>
    <property type="match status" value="1"/>
</dbReference>
<dbReference type="GO" id="GO:0006281">
    <property type="term" value="P:DNA repair"/>
    <property type="evidence" value="ECO:0007669"/>
    <property type="project" value="TreeGrafter"/>
</dbReference>
<dbReference type="InterPro" id="IPR001650">
    <property type="entry name" value="Helicase_C-like"/>
</dbReference>